<dbReference type="EMBL" id="JACGCI010000004">
    <property type="protein sequence ID" value="KAF6764417.1"/>
    <property type="molecule type" value="Genomic_DNA"/>
</dbReference>
<gene>
    <name evidence="1" type="ORF">DFP72DRAFT_1163380</name>
</gene>
<keyword evidence="2" id="KW-1185">Reference proteome</keyword>
<protein>
    <submittedName>
        <fullName evidence="1">Uncharacterized protein</fullName>
    </submittedName>
</protein>
<evidence type="ECO:0000313" key="2">
    <source>
        <dbReference type="Proteomes" id="UP000521943"/>
    </source>
</evidence>
<name>A0A8H6MGY9_9AGAR</name>
<sequence>MTWMFNTFANTYVNSVNLALIEVPGWPFRFSTFGNFGGGRVRIPGDIIPGGFGPKNGGRLSSWIIDAPSVIPKWPIHPWIPVFDGGLHSIVGWSDVFFSGNTVVTDTAKAIRRFNRPVAAAFLEEAYMDPLHRHIAVALFPCGHWNDRIPQLQGLDWGKPKCLSIRYWL</sequence>
<organism evidence="1 2">
    <name type="scientific">Ephemerocybe angulata</name>
    <dbReference type="NCBI Taxonomy" id="980116"/>
    <lineage>
        <taxon>Eukaryota</taxon>
        <taxon>Fungi</taxon>
        <taxon>Dikarya</taxon>
        <taxon>Basidiomycota</taxon>
        <taxon>Agaricomycotina</taxon>
        <taxon>Agaricomycetes</taxon>
        <taxon>Agaricomycetidae</taxon>
        <taxon>Agaricales</taxon>
        <taxon>Agaricineae</taxon>
        <taxon>Psathyrellaceae</taxon>
        <taxon>Ephemerocybe</taxon>
    </lineage>
</organism>
<dbReference type="Proteomes" id="UP000521943">
    <property type="component" value="Unassembled WGS sequence"/>
</dbReference>
<proteinExistence type="predicted"/>
<evidence type="ECO:0000313" key="1">
    <source>
        <dbReference type="EMBL" id="KAF6764417.1"/>
    </source>
</evidence>
<accession>A0A8H6MGY9</accession>
<comment type="caution">
    <text evidence="1">The sequence shown here is derived from an EMBL/GenBank/DDBJ whole genome shotgun (WGS) entry which is preliminary data.</text>
</comment>
<dbReference type="AlphaFoldDB" id="A0A8H6MGY9"/>
<reference evidence="1 2" key="1">
    <citation type="submission" date="2020-07" db="EMBL/GenBank/DDBJ databases">
        <title>Comparative genomics of pyrophilous fungi reveals a link between fire events and developmental genes.</title>
        <authorList>
            <consortium name="DOE Joint Genome Institute"/>
            <person name="Steindorff A.S."/>
            <person name="Carver A."/>
            <person name="Calhoun S."/>
            <person name="Stillman K."/>
            <person name="Liu H."/>
            <person name="Lipzen A."/>
            <person name="Pangilinan J."/>
            <person name="Labutti K."/>
            <person name="Bruns T.D."/>
            <person name="Grigoriev I.V."/>
        </authorList>
    </citation>
    <scope>NUCLEOTIDE SEQUENCE [LARGE SCALE GENOMIC DNA]</scope>
    <source>
        <strain evidence="1 2">CBS 144469</strain>
    </source>
</reference>